<accession>A0ABU6UKZ0</accession>
<gene>
    <name evidence="2" type="ORF">PIB30_059039</name>
</gene>
<comment type="caution">
    <text evidence="2">The sequence shown here is derived from an EMBL/GenBank/DDBJ whole genome shotgun (WGS) entry which is preliminary data.</text>
</comment>
<sequence>MANNCFRFDLKMKDGKYFINKVDIRRVKNTYRIKTLLIMKLVYIDWGVFFGSVKDDKNALVKPNAMKNLYVRDILPCSIKILIKEHLELSYIDEGAPSFTHSTNRRRPETLNQATESSDDSGESTDEEYRSYLTMLRRRHNETSDDD</sequence>
<keyword evidence="3" id="KW-1185">Reference proteome</keyword>
<name>A0ABU6UKZ0_9FABA</name>
<dbReference type="Proteomes" id="UP001341840">
    <property type="component" value="Unassembled WGS sequence"/>
</dbReference>
<evidence type="ECO:0000313" key="3">
    <source>
        <dbReference type="Proteomes" id="UP001341840"/>
    </source>
</evidence>
<proteinExistence type="predicted"/>
<feature type="compositionally biased region" description="Acidic residues" evidence="1">
    <location>
        <begin position="117"/>
        <end position="126"/>
    </location>
</feature>
<dbReference type="EMBL" id="JASCZI010121332">
    <property type="protein sequence ID" value="MED6161260.1"/>
    <property type="molecule type" value="Genomic_DNA"/>
</dbReference>
<reference evidence="2 3" key="1">
    <citation type="journal article" date="2023" name="Plants (Basel)">
        <title>Bridging the Gap: Combining Genomics and Transcriptomics Approaches to Understand Stylosanthes scabra, an Orphan Legume from the Brazilian Caatinga.</title>
        <authorList>
            <person name="Ferreira-Neto J.R.C."/>
            <person name="da Silva M.D."/>
            <person name="Binneck E."/>
            <person name="de Melo N.F."/>
            <person name="da Silva R.H."/>
            <person name="de Melo A.L.T.M."/>
            <person name="Pandolfi V."/>
            <person name="Bustamante F.O."/>
            <person name="Brasileiro-Vidal A.C."/>
            <person name="Benko-Iseppon A.M."/>
        </authorList>
    </citation>
    <scope>NUCLEOTIDE SEQUENCE [LARGE SCALE GENOMIC DNA]</scope>
    <source>
        <tissue evidence="2">Leaves</tissue>
    </source>
</reference>
<feature type="region of interest" description="Disordered" evidence="1">
    <location>
        <begin position="96"/>
        <end position="147"/>
    </location>
</feature>
<organism evidence="2 3">
    <name type="scientific">Stylosanthes scabra</name>
    <dbReference type="NCBI Taxonomy" id="79078"/>
    <lineage>
        <taxon>Eukaryota</taxon>
        <taxon>Viridiplantae</taxon>
        <taxon>Streptophyta</taxon>
        <taxon>Embryophyta</taxon>
        <taxon>Tracheophyta</taxon>
        <taxon>Spermatophyta</taxon>
        <taxon>Magnoliopsida</taxon>
        <taxon>eudicotyledons</taxon>
        <taxon>Gunneridae</taxon>
        <taxon>Pentapetalae</taxon>
        <taxon>rosids</taxon>
        <taxon>fabids</taxon>
        <taxon>Fabales</taxon>
        <taxon>Fabaceae</taxon>
        <taxon>Papilionoideae</taxon>
        <taxon>50 kb inversion clade</taxon>
        <taxon>dalbergioids sensu lato</taxon>
        <taxon>Dalbergieae</taxon>
        <taxon>Pterocarpus clade</taxon>
        <taxon>Stylosanthes</taxon>
    </lineage>
</organism>
<evidence type="ECO:0000256" key="1">
    <source>
        <dbReference type="SAM" id="MobiDB-lite"/>
    </source>
</evidence>
<protein>
    <submittedName>
        <fullName evidence="2">Uncharacterized protein</fullName>
    </submittedName>
</protein>
<evidence type="ECO:0000313" key="2">
    <source>
        <dbReference type="EMBL" id="MED6161260.1"/>
    </source>
</evidence>